<feature type="region of interest" description="Disordered" evidence="1">
    <location>
        <begin position="44"/>
        <end position="63"/>
    </location>
</feature>
<dbReference type="AlphaFoldDB" id="A0AAE0W0K1"/>
<feature type="region of interest" description="Disordered" evidence="1">
    <location>
        <begin position="1"/>
        <end position="21"/>
    </location>
</feature>
<evidence type="ECO:0000256" key="1">
    <source>
        <dbReference type="SAM" id="MobiDB-lite"/>
    </source>
</evidence>
<reference evidence="2" key="1">
    <citation type="journal article" date="2021" name="Genome Biol. Evol.">
        <title>A High-Quality Reference Genome for a Parasitic Bivalve with Doubly Uniparental Inheritance (Bivalvia: Unionida).</title>
        <authorList>
            <person name="Smith C.H."/>
        </authorList>
    </citation>
    <scope>NUCLEOTIDE SEQUENCE</scope>
    <source>
        <strain evidence="2">CHS0354</strain>
    </source>
</reference>
<reference evidence="2" key="2">
    <citation type="journal article" date="2021" name="Genome Biol. Evol.">
        <title>Developing a high-quality reference genome for a parasitic bivalve with doubly uniparental inheritance (Bivalvia: Unionida).</title>
        <authorList>
            <person name="Smith C.H."/>
        </authorList>
    </citation>
    <scope>NUCLEOTIDE SEQUENCE</scope>
    <source>
        <strain evidence="2">CHS0354</strain>
        <tissue evidence="2">Mantle</tissue>
    </source>
</reference>
<proteinExistence type="predicted"/>
<sequence>MAYPGEKKMKSNNSTKYGRNDCISRKHKDVKDYEQNIVSNDRSTVTDSHILQNESSFPKKDEDQNYGYCSEKVNATRSAGKREKEPEVTIKSPIEYIFGFCSISPSLLEGF</sequence>
<dbReference type="Proteomes" id="UP001195483">
    <property type="component" value="Unassembled WGS sequence"/>
</dbReference>
<comment type="caution">
    <text evidence="2">The sequence shown here is derived from an EMBL/GenBank/DDBJ whole genome shotgun (WGS) entry which is preliminary data.</text>
</comment>
<dbReference type="EMBL" id="JAEAOA010001917">
    <property type="protein sequence ID" value="KAK3596042.1"/>
    <property type="molecule type" value="Genomic_DNA"/>
</dbReference>
<evidence type="ECO:0000313" key="3">
    <source>
        <dbReference type="Proteomes" id="UP001195483"/>
    </source>
</evidence>
<accession>A0AAE0W0K1</accession>
<feature type="compositionally biased region" description="Polar residues" evidence="1">
    <location>
        <begin position="44"/>
        <end position="56"/>
    </location>
</feature>
<protein>
    <submittedName>
        <fullName evidence="2">Uncharacterized protein</fullName>
    </submittedName>
</protein>
<evidence type="ECO:0000313" key="2">
    <source>
        <dbReference type="EMBL" id="KAK3596042.1"/>
    </source>
</evidence>
<gene>
    <name evidence="2" type="ORF">CHS0354_032567</name>
</gene>
<name>A0AAE0W0K1_9BIVA</name>
<reference evidence="2" key="3">
    <citation type="submission" date="2023-05" db="EMBL/GenBank/DDBJ databases">
        <authorList>
            <person name="Smith C.H."/>
        </authorList>
    </citation>
    <scope>NUCLEOTIDE SEQUENCE</scope>
    <source>
        <strain evidence="2">CHS0354</strain>
        <tissue evidence="2">Mantle</tissue>
    </source>
</reference>
<organism evidence="2 3">
    <name type="scientific">Potamilus streckersoni</name>
    <dbReference type="NCBI Taxonomy" id="2493646"/>
    <lineage>
        <taxon>Eukaryota</taxon>
        <taxon>Metazoa</taxon>
        <taxon>Spiralia</taxon>
        <taxon>Lophotrochozoa</taxon>
        <taxon>Mollusca</taxon>
        <taxon>Bivalvia</taxon>
        <taxon>Autobranchia</taxon>
        <taxon>Heteroconchia</taxon>
        <taxon>Palaeoheterodonta</taxon>
        <taxon>Unionida</taxon>
        <taxon>Unionoidea</taxon>
        <taxon>Unionidae</taxon>
        <taxon>Ambleminae</taxon>
        <taxon>Lampsilini</taxon>
        <taxon>Potamilus</taxon>
    </lineage>
</organism>
<keyword evidence="3" id="KW-1185">Reference proteome</keyword>